<dbReference type="Proteomes" id="UP000036756">
    <property type="component" value="Unassembled WGS sequence"/>
</dbReference>
<evidence type="ECO:0000313" key="8">
    <source>
        <dbReference type="Proteomes" id="UP000036756"/>
    </source>
</evidence>
<proteinExistence type="predicted"/>
<dbReference type="Pfam" id="PF04138">
    <property type="entry name" value="GtrA_DPMS_TM"/>
    <property type="match status" value="1"/>
</dbReference>
<feature type="transmembrane region" description="Helical" evidence="5">
    <location>
        <begin position="21"/>
        <end position="45"/>
    </location>
</feature>
<reference evidence="7 8" key="1">
    <citation type="submission" date="2015-06" db="EMBL/GenBank/DDBJ databases">
        <title>Draft genome sequence of the purine-degrading Clostridium cylindrosporum HC-1 (DSM 605).</title>
        <authorList>
            <person name="Poehlein A."/>
            <person name="Schiel-Bengelsdorf B."/>
            <person name="Bengelsdorf F."/>
            <person name="Daniel R."/>
            <person name="Duerre P."/>
        </authorList>
    </citation>
    <scope>NUCLEOTIDE SEQUENCE [LARGE SCALE GENOMIC DNA]</scope>
    <source>
        <strain evidence="7 8">DSM 605</strain>
    </source>
</reference>
<dbReference type="GO" id="GO:0000271">
    <property type="term" value="P:polysaccharide biosynthetic process"/>
    <property type="evidence" value="ECO:0007669"/>
    <property type="project" value="InterPro"/>
</dbReference>
<dbReference type="EMBL" id="LFVU01000024">
    <property type="protein sequence ID" value="KMT22204.1"/>
    <property type="molecule type" value="Genomic_DNA"/>
</dbReference>
<evidence type="ECO:0000256" key="2">
    <source>
        <dbReference type="ARBA" id="ARBA00022692"/>
    </source>
</evidence>
<evidence type="ECO:0000256" key="1">
    <source>
        <dbReference type="ARBA" id="ARBA00004141"/>
    </source>
</evidence>
<dbReference type="GO" id="GO:0016020">
    <property type="term" value="C:membrane"/>
    <property type="evidence" value="ECO:0007669"/>
    <property type="project" value="UniProtKB-SubCell"/>
</dbReference>
<protein>
    <recommendedName>
        <fullName evidence="6">GtrA/DPMS transmembrane domain-containing protein</fullName>
    </recommendedName>
</protein>
<keyword evidence="2 5" id="KW-0812">Transmembrane</keyword>
<dbReference type="STRING" id="1121307.CLCY_4c01770"/>
<comment type="subcellular location">
    <subcellularLocation>
        <location evidence="1">Membrane</location>
        <topology evidence="1">Multi-pass membrane protein</topology>
    </subcellularLocation>
</comment>
<organism evidence="7 8">
    <name type="scientific">Clostridium cylindrosporum DSM 605</name>
    <dbReference type="NCBI Taxonomy" id="1121307"/>
    <lineage>
        <taxon>Bacteria</taxon>
        <taxon>Bacillati</taxon>
        <taxon>Bacillota</taxon>
        <taxon>Clostridia</taxon>
        <taxon>Eubacteriales</taxon>
        <taxon>Clostridiaceae</taxon>
        <taxon>Clostridium</taxon>
    </lineage>
</organism>
<dbReference type="PATRIC" id="fig|1121307.3.peg.1832"/>
<evidence type="ECO:0000313" key="7">
    <source>
        <dbReference type="EMBL" id="KMT22204.1"/>
    </source>
</evidence>
<keyword evidence="8" id="KW-1185">Reference proteome</keyword>
<gene>
    <name evidence="7" type="ORF">CLCY_4c01770</name>
</gene>
<keyword evidence="3 5" id="KW-1133">Transmembrane helix</keyword>
<evidence type="ECO:0000256" key="4">
    <source>
        <dbReference type="ARBA" id="ARBA00023136"/>
    </source>
</evidence>
<evidence type="ECO:0000259" key="6">
    <source>
        <dbReference type="Pfam" id="PF04138"/>
    </source>
</evidence>
<evidence type="ECO:0000256" key="5">
    <source>
        <dbReference type="SAM" id="Phobius"/>
    </source>
</evidence>
<feature type="transmembrane region" description="Helical" evidence="5">
    <location>
        <begin position="51"/>
        <end position="68"/>
    </location>
</feature>
<comment type="caution">
    <text evidence="7">The sequence shown here is derived from an EMBL/GenBank/DDBJ whole genome shotgun (WGS) entry which is preliminary data.</text>
</comment>
<name>A0A0J8DD84_CLOCY</name>
<dbReference type="AlphaFoldDB" id="A0A0J8DD84"/>
<feature type="domain" description="GtrA/DPMS transmembrane" evidence="6">
    <location>
        <begin position="2"/>
        <end position="70"/>
    </location>
</feature>
<accession>A0A0J8DD84</accession>
<dbReference type="InterPro" id="IPR007267">
    <property type="entry name" value="GtrA_DPMS_TM"/>
</dbReference>
<sequence>MFNFIVSNYFTFNTTPTKSGGFKFLCAHGFNYLLQIGLLNIYISMGIGREIAPFFVYAICVPVNFILVKKALKRT</sequence>
<keyword evidence="4 5" id="KW-0472">Membrane</keyword>
<evidence type="ECO:0000256" key="3">
    <source>
        <dbReference type="ARBA" id="ARBA00022989"/>
    </source>
</evidence>